<gene>
    <name evidence="2" type="ORF">SDENCHOL_11058</name>
</gene>
<sequence length="62" mass="7105">MKRWKAANSRISTNPPRNGPRNGIHAPMRTVCTVRRHPFRQLIANSYQPHSNNQLDLISVLS</sequence>
<evidence type="ECO:0000313" key="2">
    <source>
        <dbReference type="EMBL" id="SMB24414.1"/>
    </source>
</evidence>
<accession>A0A7Z7MUS6</accession>
<dbReference type="EMBL" id="LT837803">
    <property type="protein sequence ID" value="SMB24414.1"/>
    <property type="molecule type" value="Genomic_DNA"/>
</dbReference>
<feature type="region of interest" description="Disordered" evidence="1">
    <location>
        <begin position="1"/>
        <end position="25"/>
    </location>
</feature>
<protein>
    <submittedName>
        <fullName evidence="2">Uncharacterized protein</fullName>
    </submittedName>
</protein>
<dbReference type="AlphaFoldDB" id="A0A7Z7MUS6"/>
<evidence type="ECO:0000313" key="3">
    <source>
        <dbReference type="Proteomes" id="UP000242886"/>
    </source>
</evidence>
<reference evidence="2" key="1">
    <citation type="submission" date="2017-03" db="EMBL/GenBank/DDBJ databases">
        <authorList>
            <consortium name="AG Boll"/>
        </authorList>
    </citation>
    <scope>NUCLEOTIDE SEQUENCE [LARGE SCALE GENOMIC DNA]</scope>
    <source>
        <strain evidence="2">Chol</strain>
    </source>
</reference>
<evidence type="ECO:0000256" key="1">
    <source>
        <dbReference type="SAM" id="MobiDB-lite"/>
    </source>
</evidence>
<name>A0A7Z7MUS6_9PROT</name>
<dbReference type="Proteomes" id="UP000242886">
    <property type="component" value="Chromosome SDENCHOL"/>
</dbReference>
<keyword evidence="3" id="KW-1185">Reference proteome</keyword>
<proteinExistence type="predicted"/>
<organism evidence="2 3">
    <name type="scientific">Sterolibacterium denitrificans</name>
    <dbReference type="NCBI Taxonomy" id="157592"/>
    <lineage>
        <taxon>Bacteria</taxon>
        <taxon>Pseudomonadati</taxon>
        <taxon>Pseudomonadota</taxon>
        <taxon>Betaproteobacteria</taxon>
        <taxon>Nitrosomonadales</taxon>
        <taxon>Sterolibacteriaceae</taxon>
        <taxon>Sterolibacterium</taxon>
    </lineage>
</organism>